<keyword evidence="5" id="KW-0496">Mitochondrion</keyword>
<gene>
    <name evidence="9" type="ORF">CTheo_2171</name>
</gene>
<proteinExistence type="inferred from homology"/>
<keyword evidence="7" id="KW-0812">Transmembrane</keyword>
<accession>A0A5N5QRR7</accession>
<dbReference type="GO" id="GO:0016491">
    <property type="term" value="F:oxidoreductase activity"/>
    <property type="evidence" value="ECO:0007669"/>
    <property type="project" value="UniProtKB-KW"/>
</dbReference>
<evidence type="ECO:0000313" key="9">
    <source>
        <dbReference type="EMBL" id="KAB5594394.1"/>
    </source>
</evidence>
<dbReference type="InterPro" id="IPR007741">
    <property type="entry name" value="Ribosomal_mL43/mS25/NADH_DH"/>
</dbReference>
<keyword evidence="4" id="KW-0560">Oxidoreductase</keyword>
<keyword evidence="7" id="KW-1133">Transmembrane helix</keyword>
<dbReference type="SUPFAM" id="SSF51735">
    <property type="entry name" value="NAD(P)-binding Rossmann-fold domains"/>
    <property type="match status" value="1"/>
</dbReference>
<dbReference type="Gene3D" id="3.40.50.720">
    <property type="entry name" value="NAD(P)-binding Rossmann-like Domain"/>
    <property type="match status" value="1"/>
</dbReference>
<evidence type="ECO:0000256" key="7">
    <source>
        <dbReference type="SAM" id="Phobius"/>
    </source>
</evidence>
<dbReference type="GO" id="GO:0005739">
    <property type="term" value="C:mitochondrion"/>
    <property type="evidence" value="ECO:0007669"/>
    <property type="project" value="UniProtKB-SubCell"/>
</dbReference>
<dbReference type="SUPFAM" id="SSF56784">
    <property type="entry name" value="HAD-like"/>
    <property type="match status" value="1"/>
</dbReference>
<evidence type="ECO:0000256" key="4">
    <source>
        <dbReference type="ARBA" id="ARBA00023002"/>
    </source>
</evidence>
<dbReference type="Proteomes" id="UP000383932">
    <property type="component" value="Unassembled WGS sequence"/>
</dbReference>
<dbReference type="Gene3D" id="3.40.30.10">
    <property type="entry name" value="Glutaredoxin"/>
    <property type="match status" value="1"/>
</dbReference>
<dbReference type="PANTHER" id="PTHR44196">
    <property type="entry name" value="DEHYDROGENASE/REDUCTASE SDR FAMILY MEMBER 7B"/>
    <property type="match status" value="1"/>
</dbReference>
<dbReference type="InterPro" id="IPR023214">
    <property type="entry name" value="HAD_sf"/>
</dbReference>
<evidence type="ECO:0000256" key="5">
    <source>
        <dbReference type="ARBA" id="ARBA00023128"/>
    </source>
</evidence>
<dbReference type="InterPro" id="IPR036249">
    <property type="entry name" value="Thioredoxin-like_sf"/>
</dbReference>
<protein>
    <recommendedName>
        <fullName evidence="8">Ribosomal protein/NADH dehydrogenase domain-containing protein</fullName>
    </recommendedName>
</protein>
<dbReference type="InterPro" id="IPR002347">
    <property type="entry name" value="SDR_fam"/>
</dbReference>
<comment type="caution">
    <text evidence="9">The sequence shown here is derived from an EMBL/GenBank/DDBJ whole genome shotgun (WGS) entry which is preliminary data.</text>
</comment>
<dbReference type="PROSITE" id="PS00061">
    <property type="entry name" value="ADH_SHORT"/>
    <property type="match status" value="1"/>
</dbReference>
<dbReference type="EMBL" id="SSOP01000021">
    <property type="protein sequence ID" value="KAB5594394.1"/>
    <property type="molecule type" value="Genomic_DNA"/>
</dbReference>
<feature type="transmembrane region" description="Helical" evidence="7">
    <location>
        <begin position="237"/>
        <end position="257"/>
    </location>
</feature>
<dbReference type="InterPro" id="IPR036412">
    <property type="entry name" value="HAD-like_sf"/>
</dbReference>
<comment type="subcellular location">
    <subcellularLocation>
        <location evidence="1">Mitochondrion</location>
    </subcellularLocation>
</comment>
<dbReference type="Pfam" id="PF05047">
    <property type="entry name" value="L51_S25_CI-B8"/>
    <property type="match status" value="1"/>
</dbReference>
<sequence length="743" mass="82630">MYDTNISITDFHYYHWWKNPGWGTPAETLKKVRLFSNSDEFANTPPVEGALDGVKALKEMGYRLEIVTARTTQHKPMTDKWLAQWLPGVIDNVHYTGEFEHHPSAGVPPPPQPEKKFTKADILTIIGAKALIDDSIANALLCASVVPVLVFGDYEWNKRLSLDETAQDRMSYSERKRWEEVEAKYWAEKNGGEAKESDWSNWWEREDLQTLPTNITRVSSWSQVEHRMDMSTAKWEYPISLISGAALLLGLSILILTGPRSTPSRTRLIRPSEERVLIIGASSGVGRATAVAYAKRGALIAIVARRSALLEEVKRECIEELHGLGFTERKDAFLAVTGDFSNEEDMERVREVVKQAWNGIDTIVVAAGVSALQPIMNIVNQGGVGHAKSVALRAIEGNYVGPLVSATTMIPLLESTSKKPAIALISSLAAVVPAPTRAIYCSTKAASLLLFQSLAMENPHIVFTNIIPATIEGDFRASAVDGGNVREELKGALGKEDVAQAIIHGVDAGQRNVWMPSTMRVAPLAYWLWPGFVERKATKKGHANLLCIVPIFVYVTPKRTLGCDFPIGHRPAKIIFSGSVGQLKRQVKRRPISPTITPVKMPPYAPILRASLRTKPSNGHVAYIPQIKKLVFEYCDTWSSSARLRGYLLRHTERLARENPHVEVVVRQRPFRSPIVRGIYLNERDKVIPLNKLEPSSIEQKVQLLLDSSGAKIRSFKRAVESTTEGARGMWSGFHQGSEEFKI</sequence>
<feature type="domain" description="Ribosomal protein/NADH dehydrogenase" evidence="8">
    <location>
        <begin position="637"/>
        <end position="709"/>
    </location>
</feature>
<evidence type="ECO:0000256" key="2">
    <source>
        <dbReference type="ARBA" id="ARBA00006484"/>
    </source>
</evidence>
<dbReference type="PANTHER" id="PTHR44196:SF1">
    <property type="entry name" value="DEHYDROGENASE_REDUCTASE SDR FAMILY MEMBER 7B"/>
    <property type="match status" value="1"/>
</dbReference>
<dbReference type="PRINTS" id="PR00081">
    <property type="entry name" value="GDHRDH"/>
</dbReference>
<keyword evidence="10" id="KW-1185">Reference proteome</keyword>
<evidence type="ECO:0000256" key="3">
    <source>
        <dbReference type="ARBA" id="ARBA00022857"/>
    </source>
</evidence>
<organism evidence="9 10">
    <name type="scientific">Ceratobasidium theobromae</name>
    <dbReference type="NCBI Taxonomy" id="1582974"/>
    <lineage>
        <taxon>Eukaryota</taxon>
        <taxon>Fungi</taxon>
        <taxon>Dikarya</taxon>
        <taxon>Basidiomycota</taxon>
        <taxon>Agaricomycotina</taxon>
        <taxon>Agaricomycetes</taxon>
        <taxon>Cantharellales</taxon>
        <taxon>Ceratobasidiaceae</taxon>
        <taxon>Ceratobasidium</taxon>
    </lineage>
</organism>
<dbReference type="OrthoDB" id="37659at2759"/>
<reference evidence="9 10" key="1">
    <citation type="journal article" date="2019" name="Fungal Biol. Biotechnol.">
        <title>Draft genome sequence of fastidious pathogen Ceratobasidium theobromae, which causes vascular-streak dieback in Theobroma cacao.</title>
        <authorList>
            <person name="Ali S.S."/>
            <person name="Asman A."/>
            <person name="Shao J."/>
            <person name="Firmansyah A.P."/>
            <person name="Susilo A.W."/>
            <person name="Rosmana A."/>
            <person name="McMahon P."/>
            <person name="Junaid M."/>
            <person name="Guest D."/>
            <person name="Kheng T.Y."/>
            <person name="Meinhardt L.W."/>
            <person name="Bailey B.A."/>
        </authorList>
    </citation>
    <scope>NUCLEOTIDE SEQUENCE [LARGE SCALE GENOMIC DNA]</scope>
    <source>
        <strain evidence="9 10">CT2</strain>
    </source>
</reference>
<dbReference type="Pfam" id="PF00106">
    <property type="entry name" value="adh_short"/>
    <property type="match status" value="1"/>
</dbReference>
<keyword evidence="7" id="KW-0472">Membrane</keyword>
<dbReference type="InterPro" id="IPR020904">
    <property type="entry name" value="Sc_DH/Rdtase_CS"/>
</dbReference>
<dbReference type="AlphaFoldDB" id="A0A5N5QRR7"/>
<evidence type="ECO:0000313" key="10">
    <source>
        <dbReference type="Proteomes" id="UP000383932"/>
    </source>
</evidence>
<evidence type="ECO:0000256" key="6">
    <source>
        <dbReference type="ARBA" id="ARBA00037096"/>
    </source>
</evidence>
<comment type="function">
    <text evidence="6">Putative oxidoreductase.</text>
</comment>
<evidence type="ECO:0000259" key="8">
    <source>
        <dbReference type="SMART" id="SM00916"/>
    </source>
</evidence>
<dbReference type="InterPro" id="IPR036291">
    <property type="entry name" value="NAD(P)-bd_dom_sf"/>
</dbReference>
<dbReference type="SMART" id="SM00916">
    <property type="entry name" value="L51_S25_CI-B8"/>
    <property type="match status" value="1"/>
</dbReference>
<keyword evidence="3" id="KW-0521">NADP</keyword>
<dbReference type="GO" id="GO:0016020">
    <property type="term" value="C:membrane"/>
    <property type="evidence" value="ECO:0007669"/>
    <property type="project" value="TreeGrafter"/>
</dbReference>
<dbReference type="SUPFAM" id="SSF52833">
    <property type="entry name" value="Thioredoxin-like"/>
    <property type="match status" value="1"/>
</dbReference>
<dbReference type="Gene3D" id="3.40.50.1000">
    <property type="entry name" value="HAD superfamily/HAD-like"/>
    <property type="match status" value="1"/>
</dbReference>
<name>A0A5N5QRR7_9AGAM</name>
<evidence type="ECO:0000256" key="1">
    <source>
        <dbReference type="ARBA" id="ARBA00004173"/>
    </source>
</evidence>
<comment type="similarity">
    <text evidence="2">Belongs to the short-chain dehydrogenases/reductases (SDR) family.</text>
</comment>